<dbReference type="SUPFAM" id="SSF51905">
    <property type="entry name" value="FAD/NAD(P)-binding domain"/>
    <property type="match status" value="1"/>
</dbReference>
<accession>A0A4U0PIM4</accession>
<dbReference type="PRINTS" id="PR00420">
    <property type="entry name" value="RNGMNOXGNASE"/>
</dbReference>
<dbReference type="Pfam" id="PF13450">
    <property type="entry name" value="NAD_binding_8"/>
    <property type="match status" value="1"/>
</dbReference>
<dbReference type="InterPro" id="IPR036188">
    <property type="entry name" value="FAD/NAD-bd_sf"/>
</dbReference>
<gene>
    <name evidence="1" type="ORF">FAZ15_00070</name>
</gene>
<dbReference type="PANTHER" id="PTHR42685">
    <property type="entry name" value="GERANYLGERANYL DIPHOSPHATE REDUCTASE"/>
    <property type="match status" value="1"/>
</dbReference>
<evidence type="ECO:0000313" key="1">
    <source>
        <dbReference type="EMBL" id="TJZ62744.1"/>
    </source>
</evidence>
<dbReference type="AlphaFoldDB" id="A0A4U0PIM4"/>
<dbReference type="InterPro" id="IPR050407">
    <property type="entry name" value="Geranylgeranyl_reductase"/>
</dbReference>
<evidence type="ECO:0000313" key="2">
    <source>
        <dbReference type="Proteomes" id="UP000306808"/>
    </source>
</evidence>
<dbReference type="RefSeq" id="WP_136898915.1">
    <property type="nucleotide sequence ID" value="NZ_SUME01000001.1"/>
</dbReference>
<reference evidence="1 2" key="1">
    <citation type="submission" date="2019-04" db="EMBL/GenBank/DDBJ databases">
        <title>Sphingobacterium olei sp. nov., isolated from oil-contaminated soil.</title>
        <authorList>
            <person name="Liu B."/>
        </authorList>
    </citation>
    <scope>NUCLEOTIDE SEQUENCE [LARGE SCALE GENOMIC DNA]</scope>
    <source>
        <strain evidence="1 2">HAL-9</strain>
    </source>
</reference>
<name>A0A4U0PIM4_9SPHI</name>
<organism evidence="1 2">
    <name type="scientific">Sphingobacterium olei</name>
    <dbReference type="NCBI Taxonomy" id="2571155"/>
    <lineage>
        <taxon>Bacteria</taxon>
        <taxon>Pseudomonadati</taxon>
        <taxon>Bacteroidota</taxon>
        <taxon>Sphingobacteriia</taxon>
        <taxon>Sphingobacteriales</taxon>
        <taxon>Sphingobacteriaceae</taxon>
        <taxon>Sphingobacterium</taxon>
    </lineage>
</organism>
<dbReference type="PANTHER" id="PTHR42685:SF22">
    <property type="entry name" value="CONDITIONED MEDIUM FACTOR RECEPTOR 1"/>
    <property type="match status" value="1"/>
</dbReference>
<proteinExistence type="predicted"/>
<dbReference type="OrthoDB" id="1142316at2"/>
<protein>
    <submittedName>
        <fullName evidence="1">NAD(P)/FAD-dependent oxidoreductase</fullName>
    </submittedName>
</protein>
<dbReference type="Proteomes" id="UP000306808">
    <property type="component" value="Unassembled WGS sequence"/>
</dbReference>
<dbReference type="Gene3D" id="3.50.50.60">
    <property type="entry name" value="FAD/NAD(P)-binding domain"/>
    <property type="match status" value="1"/>
</dbReference>
<keyword evidence="2" id="KW-1185">Reference proteome</keyword>
<sequence length="377" mass="42334">MDGLDYDIGIVGAGLAGLTMAIQLRKKGYTVVLFEKNVFPFHRVCGEYISLESWDYLLDCDIDLASMQLPIIKKLQVSSLNGTMLKADLDLGGFGISRYKIDSILATRAREIGVDVRDNCKVTGMHRLSDHFLIEAPDGEVRVRLAIGSFGKRSNIDVNWKRSFIARKPNSLNNYIGIKYHIKADLPDDTIALHNFRDGYCGISKIEDEQFCMCYLTTAANLQQSGGISEMEQKFLYQNRCLRQLFEQSEFCYSQPLSISQVSFDTKEPVFAGTPLIGDACGMITPLCGNGMSMAMHSGKLLTVLVDRYLQQQISLDAMLSAYTDQWRKQFATRLRTGRIVQAQFGKVWQTDIFVSLLKKVPVLTNAIVRRTHGTGF</sequence>
<dbReference type="EMBL" id="SUME01000001">
    <property type="protein sequence ID" value="TJZ62744.1"/>
    <property type="molecule type" value="Genomic_DNA"/>
</dbReference>
<comment type="caution">
    <text evidence="1">The sequence shown here is derived from an EMBL/GenBank/DDBJ whole genome shotgun (WGS) entry which is preliminary data.</text>
</comment>